<evidence type="ECO:0000256" key="4">
    <source>
        <dbReference type="RuleBase" id="RU362057"/>
    </source>
</evidence>
<dbReference type="CDD" id="cd03784">
    <property type="entry name" value="GT1_Gtf-like"/>
    <property type="match status" value="1"/>
</dbReference>
<evidence type="ECO:0000256" key="3">
    <source>
        <dbReference type="RuleBase" id="RU003718"/>
    </source>
</evidence>
<dbReference type="InterPro" id="IPR002213">
    <property type="entry name" value="UDP_glucos_trans"/>
</dbReference>
<dbReference type="AlphaFoldDB" id="A0AAV0DKK0"/>
<dbReference type="InterPro" id="IPR050481">
    <property type="entry name" value="UDP-glycosyltransf_plant"/>
</dbReference>
<dbReference type="GO" id="GO:0035251">
    <property type="term" value="F:UDP-glucosyltransferase activity"/>
    <property type="evidence" value="ECO:0007669"/>
    <property type="project" value="InterPro"/>
</dbReference>
<organism evidence="5 6">
    <name type="scientific">Cuscuta epithymum</name>
    <dbReference type="NCBI Taxonomy" id="186058"/>
    <lineage>
        <taxon>Eukaryota</taxon>
        <taxon>Viridiplantae</taxon>
        <taxon>Streptophyta</taxon>
        <taxon>Embryophyta</taxon>
        <taxon>Tracheophyta</taxon>
        <taxon>Spermatophyta</taxon>
        <taxon>Magnoliopsida</taxon>
        <taxon>eudicotyledons</taxon>
        <taxon>Gunneridae</taxon>
        <taxon>Pentapetalae</taxon>
        <taxon>asterids</taxon>
        <taxon>lamiids</taxon>
        <taxon>Solanales</taxon>
        <taxon>Convolvulaceae</taxon>
        <taxon>Cuscuteae</taxon>
        <taxon>Cuscuta</taxon>
        <taxon>Cuscuta subgen. Cuscuta</taxon>
    </lineage>
</organism>
<protein>
    <recommendedName>
        <fullName evidence="4">Glycosyltransferase</fullName>
        <ecNumber evidence="4">2.4.1.-</ecNumber>
    </recommendedName>
</protein>
<evidence type="ECO:0000256" key="1">
    <source>
        <dbReference type="ARBA" id="ARBA00009995"/>
    </source>
</evidence>
<comment type="caution">
    <text evidence="5">The sequence shown here is derived from an EMBL/GenBank/DDBJ whole genome shotgun (WGS) entry which is preliminary data.</text>
</comment>
<keyword evidence="6" id="KW-1185">Reference proteome</keyword>
<sequence length="481" mass="52825">MELVFIPAPMMGHIVSTVEMAKRLMCNGRNNEVIISSFTILILQQCSFDDQISQYIQSQTRTADDSRRPSSLKFETLTLPLRTGSGPAVAGVQSVDAFKPRVRDWVSGKNLRSSGRLTFVVDFFCTAMVDVGNDFGIPTYVFFTSGAAALGVLIFSIEIVKSLSDHPNNPTPFLDIPTYQNPFPAKCMPPPLLNKDSSHMFLRISEGIRAAKGVLVNTFLELESHAVNALNDDPRAPPIYPIGPLLNLETAAAGGETEQVFEWLDRWQEEGSVVLLCFGSMTRFSTEDEEQMKEIATALERSGQRFLWAFRSAEDDGGQGRRLLPDGFLERTEKVGKVVNGWAPQVAILAHPAVGGFISHCGWNSTLESLWFGKPIGTWPMRAEQEANAFLLVKEIGAGVEIKLASKTVVSDGTDELVSKIVPAAEIQRGIAQLMDPLNPVRLRAKELGEMSRGALAVEGGSSYTSLLRFAQDAFHHHQLI</sequence>
<dbReference type="Gene3D" id="3.40.50.2000">
    <property type="entry name" value="Glycogen Phosphorylase B"/>
    <property type="match status" value="2"/>
</dbReference>
<evidence type="ECO:0000313" key="5">
    <source>
        <dbReference type="EMBL" id="CAH9099301.1"/>
    </source>
</evidence>
<dbReference type="InterPro" id="IPR035595">
    <property type="entry name" value="UDP_glycos_trans_CS"/>
</dbReference>
<dbReference type="Pfam" id="PF00201">
    <property type="entry name" value="UDPGT"/>
    <property type="match status" value="1"/>
</dbReference>
<dbReference type="EMBL" id="CAMAPF010000105">
    <property type="protein sequence ID" value="CAH9099301.1"/>
    <property type="molecule type" value="Genomic_DNA"/>
</dbReference>
<proteinExistence type="inferred from homology"/>
<reference evidence="5" key="1">
    <citation type="submission" date="2022-07" db="EMBL/GenBank/DDBJ databases">
        <authorList>
            <person name="Macas J."/>
            <person name="Novak P."/>
            <person name="Neumann P."/>
        </authorList>
    </citation>
    <scope>NUCLEOTIDE SEQUENCE</scope>
</reference>
<gene>
    <name evidence="5" type="ORF">CEPIT_LOCUS14922</name>
</gene>
<evidence type="ECO:0000256" key="2">
    <source>
        <dbReference type="ARBA" id="ARBA00022679"/>
    </source>
</evidence>
<dbReference type="PANTHER" id="PTHR48048:SF88">
    <property type="entry name" value="GLYCOSYLTRANSFERASE"/>
    <property type="match status" value="1"/>
</dbReference>
<dbReference type="FunFam" id="3.40.50.2000:FF:000056">
    <property type="entry name" value="Glycosyltransferase"/>
    <property type="match status" value="1"/>
</dbReference>
<comment type="similarity">
    <text evidence="1 3">Belongs to the UDP-glycosyltransferase family.</text>
</comment>
<evidence type="ECO:0000313" key="6">
    <source>
        <dbReference type="Proteomes" id="UP001152523"/>
    </source>
</evidence>
<dbReference type="EC" id="2.4.1.-" evidence="4"/>
<keyword evidence="3" id="KW-0328">Glycosyltransferase</keyword>
<dbReference type="Proteomes" id="UP001152523">
    <property type="component" value="Unassembled WGS sequence"/>
</dbReference>
<keyword evidence="2 3" id="KW-0808">Transferase</keyword>
<dbReference type="SUPFAM" id="SSF53756">
    <property type="entry name" value="UDP-Glycosyltransferase/glycogen phosphorylase"/>
    <property type="match status" value="1"/>
</dbReference>
<name>A0AAV0DKK0_9ASTE</name>
<accession>A0AAV0DKK0</accession>
<dbReference type="PROSITE" id="PS00375">
    <property type="entry name" value="UDPGT"/>
    <property type="match status" value="1"/>
</dbReference>
<dbReference type="PANTHER" id="PTHR48048">
    <property type="entry name" value="GLYCOSYLTRANSFERASE"/>
    <property type="match status" value="1"/>
</dbReference>